<dbReference type="PANTHER" id="PTHR10514:SF27">
    <property type="entry name" value="ANGIOTENSIN-CONVERTING ENZYME"/>
    <property type="match status" value="1"/>
</dbReference>
<keyword evidence="11" id="KW-1185">Reference proteome</keyword>
<feature type="active site" description="Proton acceptor 1" evidence="4">
    <location>
        <position position="393"/>
    </location>
</feature>
<feature type="active site" description="Proton donor 2" evidence="8">
    <location>
        <position position="521"/>
    </location>
</feature>
<dbReference type="GO" id="GO:0016020">
    <property type="term" value="C:membrane"/>
    <property type="evidence" value="ECO:0007669"/>
    <property type="project" value="InterPro"/>
</dbReference>
<evidence type="ECO:0000256" key="2">
    <source>
        <dbReference type="ARBA" id="ARBA00023157"/>
    </source>
</evidence>
<dbReference type="GO" id="GO:0008241">
    <property type="term" value="F:peptidyl-dipeptidase activity"/>
    <property type="evidence" value="ECO:0007669"/>
    <property type="project" value="InterPro"/>
</dbReference>
<dbReference type="RefSeq" id="WP_309203246.1">
    <property type="nucleotide sequence ID" value="NZ_CP133548.1"/>
</dbReference>
<evidence type="ECO:0000313" key="11">
    <source>
        <dbReference type="Proteomes" id="UP001239782"/>
    </source>
</evidence>
<keyword evidence="6" id="KW-0479">Metal-binding</keyword>
<dbReference type="AlphaFoldDB" id="A0AA51RV23"/>
<keyword evidence="2 7" id="KW-1015">Disulfide bond</keyword>
<dbReference type="PRINTS" id="PR00791">
    <property type="entry name" value="PEPDIPTASEA"/>
</dbReference>
<feature type="binding site" evidence="6">
    <location>
        <position position="421"/>
    </location>
    <ligand>
        <name>Zn(2+)</name>
        <dbReference type="ChEBI" id="CHEBI:29105"/>
        <label>1</label>
        <note>catalytic</note>
    </ligand>
</feature>
<evidence type="ECO:0000256" key="9">
    <source>
        <dbReference type="PIRSR" id="PIRSR601548-8"/>
    </source>
</evidence>
<keyword evidence="1" id="KW-0732">Signal</keyword>
<accession>A0AA51RV23</accession>
<dbReference type="Proteomes" id="UP001239782">
    <property type="component" value="Chromosome"/>
</dbReference>
<dbReference type="FunFam" id="1.10.1370.30:FF:000005">
    <property type="entry name" value="Angiotensin-converting enzyme"/>
    <property type="match status" value="1"/>
</dbReference>
<organism evidence="10 11">
    <name type="scientific">Pleionea litopenaei</name>
    <dbReference type="NCBI Taxonomy" id="3070815"/>
    <lineage>
        <taxon>Bacteria</taxon>
        <taxon>Pseudomonadati</taxon>
        <taxon>Pseudomonadota</taxon>
        <taxon>Gammaproteobacteria</taxon>
        <taxon>Oceanospirillales</taxon>
        <taxon>Pleioneaceae</taxon>
        <taxon>Pleionea</taxon>
    </lineage>
</organism>
<dbReference type="EMBL" id="CP133548">
    <property type="protein sequence ID" value="WMS88055.1"/>
    <property type="molecule type" value="Genomic_DNA"/>
</dbReference>
<evidence type="ECO:0000256" key="7">
    <source>
        <dbReference type="PIRSR" id="PIRSR601548-4"/>
    </source>
</evidence>
<dbReference type="Pfam" id="PF01401">
    <property type="entry name" value="Peptidase_M2"/>
    <property type="match status" value="1"/>
</dbReference>
<feature type="binding site" evidence="9">
    <location>
        <position position="421"/>
    </location>
    <ligand>
        <name>Zn(2+)</name>
        <dbReference type="ChEBI" id="CHEBI:29105"/>
        <label>2</label>
        <note>catalytic</note>
    </ligand>
</feature>
<feature type="binding site" evidence="9">
    <location>
        <position position="396"/>
    </location>
    <ligand>
        <name>Zn(2+)</name>
        <dbReference type="ChEBI" id="CHEBI:29105"/>
        <label>2</label>
        <note>catalytic</note>
    </ligand>
</feature>
<gene>
    <name evidence="10" type="ORF">Q9312_03850</name>
</gene>
<dbReference type="PROSITE" id="PS52011">
    <property type="entry name" value="PEPTIDASE_M2"/>
    <property type="match status" value="1"/>
</dbReference>
<feature type="active site" description="Proton acceptor 2" evidence="8">
    <location>
        <position position="393"/>
    </location>
</feature>
<feature type="binding site" evidence="6">
    <location>
        <position position="392"/>
    </location>
    <ligand>
        <name>Zn(2+)</name>
        <dbReference type="ChEBI" id="CHEBI:29105"/>
        <label>1</label>
        <note>catalytic</note>
    </ligand>
</feature>
<feature type="disulfide bond" evidence="7">
    <location>
        <begin position="546"/>
        <end position="558"/>
    </location>
</feature>
<evidence type="ECO:0000256" key="4">
    <source>
        <dbReference type="PIRSR" id="PIRSR601548-1"/>
    </source>
</evidence>
<keyword evidence="3" id="KW-0325">Glycoprotein</keyword>
<feature type="binding site" evidence="5">
    <location>
        <position position="530"/>
    </location>
    <ligand>
        <name>chloride</name>
        <dbReference type="ChEBI" id="CHEBI:17996"/>
        <label>1</label>
    </ligand>
</feature>
<dbReference type="GO" id="GO:0008237">
    <property type="term" value="F:metallopeptidase activity"/>
    <property type="evidence" value="ECO:0007669"/>
    <property type="project" value="InterPro"/>
</dbReference>
<dbReference type="Gene3D" id="1.10.1370.30">
    <property type="match status" value="2"/>
</dbReference>
<dbReference type="PROSITE" id="PS51257">
    <property type="entry name" value="PROKAR_LIPOPROTEIN"/>
    <property type="match status" value="1"/>
</dbReference>
<feature type="binding site" evidence="6">
    <location>
        <position position="396"/>
    </location>
    <ligand>
        <name>Zn(2+)</name>
        <dbReference type="ChEBI" id="CHEBI:29105"/>
        <label>1</label>
        <note>catalytic</note>
    </ligand>
</feature>
<dbReference type="CDD" id="cd06461">
    <property type="entry name" value="M2_ACE"/>
    <property type="match status" value="1"/>
</dbReference>
<dbReference type="KEGG" id="plei:Q9312_03850"/>
<feature type="active site" description="Proton donor 1" evidence="4">
    <location>
        <position position="521"/>
    </location>
</feature>
<keyword evidence="6" id="KW-0862">Zinc</keyword>
<feature type="binding site" evidence="5">
    <location>
        <position position="234"/>
    </location>
    <ligand>
        <name>chloride</name>
        <dbReference type="ChEBI" id="CHEBI:17996"/>
        <label>1</label>
    </ligand>
</feature>
<protein>
    <submittedName>
        <fullName evidence="10">M2 family metallopeptidase</fullName>
    </submittedName>
</protein>
<feature type="binding site" evidence="9">
    <location>
        <position position="392"/>
    </location>
    <ligand>
        <name>Zn(2+)</name>
        <dbReference type="ChEBI" id="CHEBI:29105"/>
        <label>2</label>
        <note>catalytic</note>
    </ligand>
</feature>
<dbReference type="GO" id="GO:0006508">
    <property type="term" value="P:proteolysis"/>
    <property type="evidence" value="ECO:0007669"/>
    <property type="project" value="InterPro"/>
</dbReference>
<evidence type="ECO:0000256" key="6">
    <source>
        <dbReference type="PIRSR" id="PIRSR601548-3"/>
    </source>
</evidence>
<dbReference type="InterPro" id="IPR001548">
    <property type="entry name" value="Peptidase_M2"/>
</dbReference>
<feature type="disulfide bond" evidence="7">
    <location>
        <begin position="362"/>
        <end position="379"/>
    </location>
</feature>
<evidence type="ECO:0000256" key="1">
    <source>
        <dbReference type="ARBA" id="ARBA00022729"/>
    </source>
</evidence>
<proteinExistence type="predicted"/>
<evidence type="ECO:0000256" key="5">
    <source>
        <dbReference type="PIRSR" id="PIRSR601548-2"/>
    </source>
</evidence>
<dbReference type="SUPFAM" id="SSF55486">
    <property type="entry name" value="Metalloproteases ('zincins'), catalytic domain"/>
    <property type="match status" value="1"/>
</dbReference>
<sequence>MNKNNIDKLKRPTTWSPVKTTLIATAVSASLLACQPEQKAVEPVTQAKTQLTAKDAEQFVNDAEKRIGDIYEYAAKAAWIAQTYINVDSQYIESKANEEFKLLGIELANEAAKFNGLDLPYDVARKLDLLRLGLTLPAPANQPEKAAELASIESKLTGMYGAGKTADGEQYNLGELSKTLAKSDNPDELLQAWIDWRKVSPQMKPLYQRLVSIANEGAQDLGFQDLGAMWRSKYDMDPDAFAQEMDRVWTQVKPLYEALHCHVRAKLNEKYGDDVVAQQGPIPAHLLGNMWAQQWGNIYPMVAPEGGAGIDVTERLEAKEYDAISMTKQAEGFFTSLGFAELPETFWTRSQFLKPQDRDVVCHASAWDITTEDYRIKMCINVNEEDFNTIHHELGHNFYQRAYNLTQPVLYRGSANDGFHEAIGDTIALSITPKYLKEIELISEEPDASGDLPFLMRMAMDKVAFLPFGLMVDQWRWKVFSGELTPDNYNQGWWQLREQYQGVKSPIARSEQDFDPGAKYHIPGNTPYSRYFLAHILQFQFHRELCKISGHEGPLHRCSIYNNKEAGAKLKAMLELGQSRPWQEALQTMTGSDQMDATAVIDYFAPLKEWLDEQNKGRQCGW</sequence>
<dbReference type="PANTHER" id="PTHR10514">
    <property type="entry name" value="ANGIOTENSIN-CONVERTING ENZYME"/>
    <property type="match status" value="1"/>
</dbReference>
<reference evidence="10 11" key="1">
    <citation type="submission" date="2023-08" db="EMBL/GenBank/DDBJ databases">
        <title>Pleionea litopenaei sp. nov., isolated from stomach of juvenile Litopenaeus vannamei.</title>
        <authorList>
            <person name="Rho A.M."/>
            <person name="Hwang C.Y."/>
        </authorList>
    </citation>
    <scope>NUCLEOTIDE SEQUENCE [LARGE SCALE GENOMIC DNA]</scope>
    <source>
        <strain evidence="10 11">HL-JVS1</strain>
    </source>
</reference>
<name>A0AA51RV23_9GAMM</name>
<evidence type="ECO:0000256" key="3">
    <source>
        <dbReference type="ARBA" id="ARBA00023180"/>
    </source>
</evidence>
<evidence type="ECO:0000313" key="10">
    <source>
        <dbReference type="EMBL" id="WMS88055.1"/>
    </source>
</evidence>
<evidence type="ECO:0000256" key="8">
    <source>
        <dbReference type="PIRSR" id="PIRSR601548-6"/>
    </source>
</evidence>